<evidence type="ECO:0000256" key="3">
    <source>
        <dbReference type="ARBA" id="ARBA00022475"/>
    </source>
</evidence>
<sequence length="787" mass="89743">MEFIKEFFKSFQYQGSSIKKHTRTVEQTVLIYGIGTILCVYAGFLCGAVWMPGNDFNEFMNNFQKFIIEQHHYIVGVTPATIKFVGTFWAAFSMAFIMIMTRFEHPFAGQEYGVAKWGNAKEFTKMFANHDEKNEVIVNTGDEHIGESIKVNTANYWLAEDVYLSINNEKTSNLNMLVVGPPGSGKSFRLARPMLSQLCGNFLVTDPKGELYKQTGQYFEDNGYEVMVMNVESEEGMPMSIHFNPFEYIRNESDIMSIAGILMKSTTPQDDAGGGNDQFFEQSAEVLLTSLIYLIHYYYKKDMQNWKTFVKLLDATTVFTKADGSIDNRPDGIMDIMKKAQKEWHKDHDTDFPGYVAVEKFYNGAAETTSSIVASLDAHCRYMKLKCVVDLLSEDEIHIGKSFGYSKPSPESKSGKRILFIVTSEDKRYYDWIPSMVYSLFFDELYHLTAIDPSLHESLPQHLTFLMDEFANVTLPDSFVEKLSTMRSRNMSAVIIIQNLIQLKRKFPKYDMDKDLIGNCAIIDILGAPDMDSCEYLSKHFGTQTIHKASDSDAKDYKGSSSRSEDVMEKSLLSAEDIFAMKKDGECAIVIKGADPLFQKKCQMENTPFVKLLCRKHNPYDPAKRNRERKLARLENKGFFLSGDDAKEEAKKIRESGEVIVRLTMEDADDLIKAFTIGETVSSLPIMAKDKAMLEENYERYLKAHSQDNGFDYSVFDEDEVTDESVKLYKDRVMLAQKLKNAGYSDGQIMNLVPLIKDGYGFDEIEAFFSNDHSEDTIEKFVEKICK</sequence>
<evidence type="ECO:0000256" key="5">
    <source>
        <dbReference type="ARBA" id="ARBA00022989"/>
    </source>
</evidence>
<organism evidence="8 9">
    <name type="scientific">Eubacterium oxidoreducens</name>
    <dbReference type="NCBI Taxonomy" id="1732"/>
    <lineage>
        <taxon>Bacteria</taxon>
        <taxon>Bacillati</taxon>
        <taxon>Bacillota</taxon>
        <taxon>Clostridia</taxon>
        <taxon>Eubacteriales</taxon>
        <taxon>Eubacteriaceae</taxon>
        <taxon>Eubacterium</taxon>
    </lineage>
</organism>
<protein>
    <submittedName>
        <fullName evidence="8">Type IV secretion system protein VirD4</fullName>
    </submittedName>
</protein>
<dbReference type="Pfam" id="PF02534">
    <property type="entry name" value="T4SS-DNA_transf"/>
    <property type="match status" value="1"/>
</dbReference>
<feature type="transmembrane region" description="Helical" evidence="7">
    <location>
        <begin position="73"/>
        <end position="97"/>
    </location>
</feature>
<dbReference type="GO" id="GO:0005886">
    <property type="term" value="C:plasma membrane"/>
    <property type="evidence" value="ECO:0007669"/>
    <property type="project" value="UniProtKB-SubCell"/>
</dbReference>
<keyword evidence="9" id="KW-1185">Reference proteome</keyword>
<evidence type="ECO:0000256" key="6">
    <source>
        <dbReference type="ARBA" id="ARBA00023136"/>
    </source>
</evidence>
<keyword evidence="3" id="KW-1003">Cell membrane</keyword>
<evidence type="ECO:0000256" key="1">
    <source>
        <dbReference type="ARBA" id="ARBA00004651"/>
    </source>
</evidence>
<proteinExistence type="inferred from homology"/>
<name>A0A1G6A1J5_EUBOX</name>
<gene>
    <name evidence="8" type="ORF">SAMN02910417_00127</name>
</gene>
<keyword evidence="6 7" id="KW-0472">Membrane</keyword>
<evidence type="ECO:0000256" key="4">
    <source>
        <dbReference type="ARBA" id="ARBA00022692"/>
    </source>
</evidence>
<evidence type="ECO:0000256" key="7">
    <source>
        <dbReference type="SAM" id="Phobius"/>
    </source>
</evidence>
<dbReference type="InterPro" id="IPR027417">
    <property type="entry name" value="P-loop_NTPase"/>
</dbReference>
<evidence type="ECO:0000313" key="9">
    <source>
        <dbReference type="Proteomes" id="UP000199228"/>
    </source>
</evidence>
<dbReference type="NCBIfam" id="NF045973">
    <property type="entry name" value="conju_CD1115"/>
    <property type="match status" value="1"/>
</dbReference>
<keyword evidence="5 7" id="KW-1133">Transmembrane helix</keyword>
<evidence type="ECO:0000256" key="2">
    <source>
        <dbReference type="ARBA" id="ARBA00008806"/>
    </source>
</evidence>
<evidence type="ECO:0000313" key="8">
    <source>
        <dbReference type="EMBL" id="SDB02096.1"/>
    </source>
</evidence>
<dbReference type="SUPFAM" id="SSF52540">
    <property type="entry name" value="P-loop containing nucleoside triphosphate hydrolases"/>
    <property type="match status" value="1"/>
</dbReference>
<dbReference type="RefSeq" id="WP_090170951.1">
    <property type="nucleotide sequence ID" value="NZ_FMXR01000004.1"/>
</dbReference>
<comment type="similarity">
    <text evidence="2">Belongs to the VirD4/TraG family.</text>
</comment>
<dbReference type="Gene3D" id="3.40.50.300">
    <property type="entry name" value="P-loop containing nucleotide triphosphate hydrolases"/>
    <property type="match status" value="2"/>
</dbReference>
<dbReference type="PANTHER" id="PTHR37937:SF1">
    <property type="entry name" value="CONJUGATIVE TRANSFER: DNA TRANSPORT"/>
    <property type="match status" value="1"/>
</dbReference>
<dbReference type="Proteomes" id="UP000199228">
    <property type="component" value="Unassembled WGS sequence"/>
</dbReference>
<reference evidence="8 9" key="1">
    <citation type="submission" date="2016-10" db="EMBL/GenBank/DDBJ databases">
        <authorList>
            <person name="de Groot N.N."/>
        </authorList>
    </citation>
    <scope>NUCLEOTIDE SEQUENCE [LARGE SCALE GENOMIC DNA]</scope>
    <source>
        <strain evidence="8 9">DSM 3217</strain>
    </source>
</reference>
<dbReference type="CDD" id="cd01127">
    <property type="entry name" value="TrwB_TraG_TraD_VirD4"/>
    <property type="match status" value="2"/>
</dbReference>
<accession>A0A1G6A1J5</accession>
<dbReference type="PANTHER" id="PTHR37937">
    <property type="entry name" value="CONJUGATIVE TRANSFER: DNA TRANSPORT"/>
    <property type="match status" value="1"/>
</dbReference>
<dbReference type="InterPro" id="IPR003688">
    <property type="entry name" value="TraG/VirD4"/>
</dbReference>
<dbReference type="AlphaFoldDB" id="A0A1G6A1J5"/>
<dbReference type="STRING" id="1732.SAMN02910417_00127"/>
<comment type="subcellular location">
    <subcellularLocation>
        <location evidence="1">Cell membrane</location>
        <topology evidence="1">Multi-pass membrane protein</topology>
    </subcellularLocation>
</comment>
<dbReference type="InterPro" id="IPR051539">
    <property type="entry name" value="T4SS-coupling_protein"/>
</dbReference>
<keyword evidence="4 7" id="KW-0812">Transmembrane</keyword>
<feature type="transmembrane region" description="Helical" evidence="7">
    <location>
        <begin position="29"/>
        <end position="53"/>
    </location>
</feature>
<dbReference type="OrthoDB" id="9766496at2"/>
<dbReference type="EMBL" id="FMXR01000004">
    <property type="protein sequence ID" value="SDB02096.1"/>
    <property type="molecule type" value="Genomic_DNA"/>
</dbReference>